<feature type="region of interest" description="Disordered" evidence="1">
    <location>
        <begin position="45"/>
        <end position="73"/>
    </location>
</feature>
<keyword evidence="3" id="KW-1185">Reference proteome</keyword>
<feature type="compositionally biased region" description="Polar residues" evidence="1">
    <location>
        <begin position="47"/>
        <end position="61"/>
    </location>
</feature>
<reference evidence="2 3" key="1">
    <citation type="submission" date="2019-05" db="EMBL/GenBank/DDBJ databases">
        <title>Another draft genome of Portunus trituberculatus and its Hox gene families provides insights of decapod evolution.</title>
        <authorList>
            <person name="Jeong J.-H."/>
            <person name="Song I."/>
            <person name="Kim S."/>
            <person name="Choi T."/>
            <person name="Kim D."/>
            <person name="Ryu S."/>
            <person name="Kim W."/>
        </authorList>
    </citation>
    <scope>NUCLEOTIDE SEQUENCE [LARGE SCALE GENOMIC DNA]</scope>
    <source>
        <tissue evidence="2">Muscle</tissue>
    </source>
</reference>
<evidence type="ECO:0000313" key="2">
    <source>
        <dbReference type="EMBL" id="MPC16574.1"/>
    </source>
</evidence>
<proteinExistence type="predicted"/>
<accession>A0A5B7D5I1</accession>
<organism evidence="2 3">
    <name type="scientific">Portunus trituberculatus</name>
    <name type="common">Swimming crab</name>
    <name type="synonym">Neptunus trituberculatus</name>
    <dbReference type="NCBI Taxonomy" id="210409"/>
    <lineage>
        <taxon>Eukaryota</taxon>
        <taxon>Metazoa</taxon>
        <taxon>Ecdysozoa</taxon>
        <taxon>Arthropoda</taxon>
        <taxon>Crustacea</taxon>
        <taxon>Multicrustacea</taxon>
        <taxon>Malacostraca</taxon>
        <taxon>Eumalacostraca</taxon>
        <taxon>Eucarida</taxon>
        <taxon>Decapoda</taxon>
        <taxon>Pleocyemata</taxon>
        <taxon>Brachyura</taxon>
        <taxon>Eubrachyura</taxon>
        <taxon>Portunoidea</taxon>
        <taxon>Portunidae</taxon>
        <taxon>Portuninae</taxon>
        <taxon>Portunus</taxon>
    </lineage>
</organism>
<evidence type="ECO:0000256" key="1">
    <source>
        <dbReference type="SAM" id="MobiDB-lite"/>
    </source>
</evidence>
<comment type="caution">
    <text evidence="2">The sequence shown here is derived from an EMBL/GenBank/DDBJ whole genome shotgun (WGS) entry which is preliminary data.</text>
</comment>
<sequence length="73" mass="7891">MKDSTSIREIHLGQDICKTSATTIHNSNSEVCGHTLVTEADRHTGCMETNTGTPHTDSLTKPYSAMGSEDELP</sequence>
<gene>
    <name evidence="2" type="ORF">E2C01_009403</name>
</gene>
<dbReference type="Proteomes" id="UP000324222">
    <property type="component" value="Unassembled WGS sequence"/>
</dbReference>
<evidence type="ECO:0000313" key="3">
    <source>
        <dbReference type="Proteomes" id="UP000324222"/>
    </source>
</evidence>
<dbReference type="AlphaFoldDB" id="A0A5B7D5I1"/>
<protein>
    <submittedName>
        <fullName evidence="2">Uncharacterized protein</fullName>
    </submittedName>
</protein>
<dbReference type="EMBL" id="VSRR010000517">
    <property type="protein sequence ID" value="MPC16574.1"/>
    <property type="molecule type" value="Genomic_DNA"/>
</dbReference>
<name>A0A5B7D5I1_PORTR</name>